<proteinExistence type="inferred from homology"/>
<feature type="domain" description="PPE family C-terminal" evidence="4">
    <location>
        <begin position="320"/>
        <end position="400"/>
    </location>
</feature>
<accession>A0ABU5XMQ3</accession>
<evidence type="ECO:0000259" key="4">
    <source>
        <dbReference type="Pfam" id="PF12484"/>
    </source>
</evidence>
<evidence type="ECO:0000256" key="2">
    <source>
        <dbReference type="SAM" id="MobiDB-lite"/>
    </source>
</evidence>
<dbReference type="Pfam" id="PF12484">
    <property type="entry name" value="PPE-SVP"/>
    <property type="match status" value="1"/>
</dbReference>
<evidence type="ECO:0000256" key="1">
    <source>
        <dbReference type="ARBA" id="ARBA00010652"/>
    </source>
</evidence>
<dbReference type="InterPro" id="IPR022171">
    <property type="entry name" value="PPE_C"/>
</dbReference>
<dbReference type="RefSeq" id="WP_225405534.1">
    <property type="nucleotide sequence ID" value="NZ_JAYJJR010000017.1"/>
</dbReference>
<organism evidence="5 6">
    <name type="scientific">[Mycobacterium] crassicus</name>
    <dbReference type="NCBI Taxonomy" id="2872309"/>
    <lineage>
        <taxon>Bacteria</taxon>
        <taxon>Bacillati</taxon>
        <taxon>Actinomycetota</taxon>
        <taxon>Actinomycetes</taxon>
        <taxon>Mycobacteriales</taxon>
        <taxon>Mycobacteriaceae</taxon>
        <taxon>Mycolicibacter</taxon>
    </lineage>
</organism>
<evidence type="ECO:0000259" key="3">
    <source>
        <dbReference type="Pfam" id="PF00823"/>
    </source>
</evidence>
<dbReference type="Gene3D" id="1.20.1260.20">
    <property type="entry name" value="PPE superfamily"/>
    <property type="match status" value="1"/>
</dbReference>
<dbReference type="Pfam" id="PF00823">
    <property type="entry name" value="PPE"/>
    <property type="match status" value="1"/>
</dbReference>
<evidence type="ECO:0000313" key="5">
    <source>
        <dbReference type="EMBL" id="MEB3023545.1"/>
    </source>
</evidence>
<gene>
    <name evidence="5" type="ORF">K6T79_21195</name>
</gene>
<dbReference type="PANTHER" id="PTHR46766">
    <property type="entry name" value="GLUTAMINE-RICH PROTEIN 2"/>
    <property type="match status" value="1"/>
</dbReference>
<comment type="caution">
    <text evidence="5">The sequence shown here is derived from an EMBL/GenBank/DDBJ whole genome shotgun (WGS) entry which is preliminary data.</text>
</comment>
<dbReference type="PANTHER" id="PTHR46766:SF1">
    <property type="entry name" value="GLUTAMINE-RICH PROTEIN 2"/>
    <property type="match status" value="1"/>
</dbReference>
<dbReference type="SUPFAM" id="SSF140459">
    <property type="entry name" value="PE/PPE dimer-like"/>
    <property type="match status" value="1"/>
</dbReference>
<evidence type="ECO:0000313" key="6">
    <source>
        <dbReference type="Proteomes" id="UP001299596"/>
    </source>
</evidence>
<reference evidence="5 6" key="1">
    <citation type="submission" date="2023-12" db="EMBL/GenBank/DDBJ databases">
        <title>Description of new species of Mycobacterium terrae complex isolated from sewage at the Sao Paulo Zoological Park Foundation in Brazil.</title>
        <authorList>
            <person name="Romagnoli C.L."/>
            <person name="Conceicao E.C."/>
            <person name="Machado E."/>
            <person name="Barreto L.B.P.F."/>
            <person name="Sharma A."/>
            <person name="Silva N.M."/>
            <person name="Marques L.E."/>
            <person name="Juliana M.A."/>
            <person name="Lourenco M.C.S."/>
            <person name="Digiampietri L.A."/>
            <person name="Suffys P.N."/>
            <person name="Viana-Niero C."/>
        </authorList>
    </citation>
    <scope>NUCLEOTIDE SEQUENCE [LARGE SCALE GENOMIC DNA]</scope>
    <source>
        <strain evidence="5 6">MYC098</strain>
    </source>
</reference>
<dbReference type="InterPro" id="IPR000030">
    <property type="entry name" value="PPE_dom"/>
</dbReference>
<keyword evidence="6" id="KW-1185">Reference proteome</keyword>
<dbReference type="InterPro" id="IPR038332">
    <property type="entry name" value="PPE_sf"/>
</dbReference>
<feature type="domain" description="PPE" evidence="3">
    <location>
        <begin position="2"/>
        <end position="164"/>
    </location>
</feature>
<protein>
    <submittedName>
        <fullName evidence="5">PPE family protein</fullName>
    </submittedName>
</protein>
<comment type="similarity">
    <text evidence="1">Belongs to the mycobacterial PPE family.</text>
</comment>
<feature type="region of interest" description="Disordered" evidence="2">
    <location>
        <begin position="168"/>
        <end position="187"/>
    </location>
</feature>
<dbReference type="EMBL" id="JAYJJR010000017">
    <property type="protein sequence ID" value="MEB3023545.1"/>
    <property type="molecule type" value="Genomic_DNA"/>
</dbReference>
<dbReference type="Proteomes" id="UP001299596">
    <property type="component" value="Unassembled WGS sequence"/>
</dbReference>
<sequence>MDYGSIPPEINSARMYAGAGSGPMLAAAASWNSLAAELRAAASSFEWLVASLASQVWWGPSATAMTAAADPYIIWMTVTAEQAEQTAAQAYAAAEAYASAYAMTVPPLTIANNRVLLASLVNTNALGLNAAAIAATEARYGQMWAQDAVAMYGYAAASATASQLIPFPDAPETTAADGESRQAAATADAADAHSLLPNALRKMASPAEGTRPTDPDWHWTKFFDGLFDGTWGHDDGSGLNINAQLWNTIAATGIFDPGGNIEGFSGLATLGFLARGMDSGTVALSGGGLGSVPGMTLASTATGGLEATGRAVGGASSPVSAGMGRATLVGSLSAPPGWAAATPAGAPVTGTGSGWTVAPESRSMTAMPPPIAPGAGGRGGGGHGFGMPRYGVKLTVMPRPVVVG</sequence>
<name>A0ABU5XMQ3_9MYCO</name>